<dbReference type="GO" id="GO:0006508">
    <property type="term" value="P:proteolysis"/>
    <property type="evidence" value="ECO:0007669"/>
    <property type="project" value="UniProtKB-KW"/>
</dbReference>
<keyword evidence="8" id="KW-0645">Protease</keyword>
<feature type="domain" description="Band 7" evidence="7">
    <location>
        <begin position="21"/>
        <end position="185"/>
    </location>
</feature>
<comment type="function">
    <text evidence="6">HflC and HflK could regulate a protease.</text>
</comment>
<evidence type="ECO:0000256" key="1">
    <source>
        <dbReference type="ARBA" id="ARBA00004167"/>
    </source>
</evidence>
<name>A0A4V2SBC9_9GAMM</name>
<organism evidence="8 9">
    <name type="scientific">Chromatocurvus halotolerans</name>
    <dbReference type="NCBI Taxonomy" id="1132028"/>
    <lineage>
        <taxon>Bacteria</taxon>
        <taxon>Pseudomonadati</taxon>
        <taxon>Pseudomonadota</taxon>
        <taxon>Gammaproteobacteria</taxon>
        <taxon>Cellvibrionales</taxon>
        <taxon>Halieaceae</taxon>
        <taxon>Chromatocurvus</taxon>
    </lineage>
</organism>
<evidence type="ECO:0000313" key="8">
    <source>
        <dbReference type="EMBL" id="TCO74690.1"/>
    </source>
</evidence>
<keyword evidence="4" id="KW-1133">Transmembrane helix</keyword>
<keyword evidence="3" id="KW-0812">Transmembrane</keyword>
<dbReference type="InterPro" id="IPR001107">
    <property type="entry name" value="Band_7"/>
</dbReference>
<evidence type="ECO:0000259" key="7">
    <source>
        <dbReference type="SMART" id="SM00244"/>
    </source>
</evidence>
<evidence type="ECO:0000256" key="3">
    <source>
        <dbReference type="ARBA" id="ARBA00022692"/>
    </source>
</evidence>
<comment type="similarity">
    <text evidence="2 6">Belongs to the band 7/mec-2 family. HflC subfamily.</text>
</comment>
<reference evidence="8 9" key="1">
    <citation type="submission" date="2019-03" db="EMBL/GenBank/DDBJ databases">
        <title>Genomic Encyclopedia of Type Strains, Phase IV (KMG-IV): sequencing the most valuable type-strain genomes for metagenomic binning, comparative biology and taxonomic classification.</title>
        <authorList>
            <person name="Goeker M."/>
        </authorList>
    </citation>
    <scope>NUCLEOTIDE SEQUENCE [LARGE SCALE GENOMIC DNA]</scope>
    <source>
        <strain evidence="8 9">DSM 23344</strain>
    </source>
</reference>
<dbReference type="NCBIfam" id="TIGR01932">
    <property type="entry name" value="hflC"/>
    <property type="match status" value="1"/>
</dbReference>
<evidence type="ECO:0000256" key="4">
    <source>
        <dbReference type="ARBA" id="ARBA00022989"/>
    </source>
</evidence>
<dbReference type="PANTHER" id="PTHR42911">
    <property type="entry name" value="MODULATOR OF FTSH PROTEASE HFLC"/>
    <property type="match status" value="1"/>
</dbReference>
<dbReference type="GO" id="GO:0008233">
    <property type="term" value="F:peptidase activity"/>
    <property type="evidence" value="ECO:0007669"/>
    <property type="project" value="UniProtKB-KW"/>
</dbReference>
<accession>A0A4V2SBC9</accession>
<dbReference type="SMART" id="SM00244">
    <property type="entry name" value="PHB"/>
    <property type="match status" value="1"/>
</dbReference>
<comment type="subcellular location">
    <subcellularLocation>
        <location evidence="1">Membrane</location>
        <topology evidence="1">Single-pass membrane protein</topology>
    </subcellularLocation>
</comment>
<protein>
    <recommendedName>
        <fullName evidence="6">Protein HflC</fullName>
    </recommendedName>
</protein>
<dbReference type="PRINTS" id="PR00721">
    <property type="entry name" value="STOMATIN"/>
</dbReference>
<gene>
    <name evidence="8" type="ORF">EV688_11249</name>
</gene>
<dbReference type="Pfam" id="PF01145">
    <property type="entry name" value="Band_7"/>
    <property type="match status" value="1"/>
</dbReference>
<dbReference type="SUPFAM" id="SSF117892">
    <property type="entry name" value="Band 7/SPFH domain"/>
    <property type="match status" value="1"/>
</dbReference>
<dbReference type="Gene3D" id="3.30.479.30">
    <property type="entry name" value="Band 7 domain"/>
    <property type="match status" value="1"/>
</dbReference>
<comment type="caution">
    <text evidence="8">The sequence shown here is derived from an EMBL/GenBank/DDBJ whole genome shotgun (WGS) entry which is preliminary data.</text>
</comment>
<dbReference type="Proteomes" id="UP000294980">
    <property type="component" value="Unassembled WGS sequence"/>
</dbReference>
<dbReference type="GO" id="GO:0016020">
    <property type="term" value="C:membrane"/>
    <property type="evidence" value="ECO:0007669"/>
    <property type="project" value="UniProtKB-SubCell"/>
</dbReference>
<dbReference type="InterPro" id="IPR036013">
    <property type="entry name" value="Band_7/SPFH_dom_sf"/>
</dbReference>
<evidence type="ECO:0000256" key="6">
    <source>
        <dbReference type="PIRNR" id="PIRNR005651"/>
    </source>
</evidence>
<proteinExistence type="inferred from homology"/>
<evidence type="ECO:0000313" key="9">
    <source>
        <dbReference type="Proteomes" id="UP000294980"/>
    </source>
</evidence>
<evidence type="ECO:0000256" key="5">
    <source>
        <dbReference type="ARBA" id="ARBA00023136"/>
    </source>
</evidence>
<dbReference type="PIRSF" id="PIRSF005651">
    <property type="entry name" value="HflC"/>
    <property type="match status" value="1"/>
</dbReference>
<dbReference type="CDD" id="cd03405">
    <property type="entry name" value="SPFH_HflC"/>
    <property type="match status" value="1"/>
</dbReference>
<sequence length="299" mass="33544">MSGRSMTVSLLAVLVLFIASNALFIIKETERGVLLRFGQVVTPNLEPGLHVKVPFVNNVRKFDGRVLTVDSTPERFFTQEQKALIVDSYAKFRVIDTAKYYTATNGDETRASALLSQRINDGLRNQVAARSIQEVVSGERDQLMAAINRELDVVARTELGVEMIDVRVKQIDLPQEVSESVYRRMNAEREKEARELRAQGQELAEGIRAAADREVTVIEANAYRDAQEIRGEGDAEATRIYADAFGQDPEFYSFTRSLRAYQESFQSSGDMILVKPDSEFFRYLKDSSGALKEPADAVN</sequence>
<dbReference type="InterPro" id="IPR001972">
    <property type="entry name" value="Stomatin_HflK_fam"/>
</dbReference>
<dbReference type="EMBL" id="SLWX01000012">
    <property type="protein sequence ID" value="TCO74690.1"/>
    <property type="molecule type" value="Genomic_DNA"/>
</dbReference>
<keyword evidence="8" id="KW-0378">Hydrolase</keyword>
<dbReference type="InterPro" id="IPR010200">
    <property type="entry name" value="HflC"/>
</dbReference>
<keyword evidence="5" id="KW-0472">Membrane</keyword>
<dbReference type="PANTHER" id="PTHR42911:SF1">
    <property type="entry name" value="MODULATOR OF FTSH PROTEASE HFLC"/>
    <property type="match status" value="1"/>
</dbReference>
<keyword evidence="9" id="KW-1185">Reference proteome</keyword>
<dbReference type="AlphaFoldDB" id="A0A4V2SBC9"/>
<dbReference type="OrthoDB" id="9812991at2"/>
<evidence type="ECO:0000256" key="2">
    <source>
        <dbReference type="ARBA" id="ARBA00007862"/>
    </source>
</evidence>
<dbReference type="RefSeq" id="WP_117318725.1">
    <property type="nucleotide sequence ID" value="NZ_QQSW01000015.1"/>
</dbReference>